<gene>
    <name evidence="3" type="ORF">HGMM_F33H03C12</name>
</gene>
<dbReference type="PANTHER" id="PTHR21021">
    <property type="entry name" value="GAF/PUTATIVE CYTOSKELETAL PROTEIN"/>
    <property type="match status" value="1"/>
</dbReference>
<dbReference type="InterPro" id="IPR000614">
    <property type="entry name" value="FRMsr_CS"/>
</dbReference>
<evidence type="ECO:0000313" key="3">
    <source>
        <dbReference type="EMBL" id="BAL56003.1"/>
    </source>
</evidence>
<dbReference type="Pfam" id="PF01590">
    <property type="entry name" value="GAF"/>
    <property type="match status" value="1"/>
</dbReference>
<proteinExistence type="inferred from homology"/>
<dbReference type="FunFam" id="3.30.450.40:FF:000008">
    <property type="entry name" value="GAF domain-containing proteins"/>
    <property type="match status" value="1"/>
</dbReference>
<dbReference type="GO" id="GO:0005829">
    <property type="term" value="C:cytosol"/>
    <property type="evidence" value="ECO:0007669"/>
    <property type="project" value="TreeGrafter"/>
</dbReference>
<organism evidence="3">
    <name type="scientific">uncultured Bacteroidota bacterium</name>
    <dbReference type="NCBI Taxonomy" id="152509"/>
    <lineage>
        <taxon>Bacteria</taxon>
        <taxon>Pseudomonadati</taxon>
        <taxon>Bacteroidota</taxon>
        <taxon>environmental samples</taxon>
    </lineage>
</organism>
<feature type="domain" description="GAF" evidence="2">
    <location>
        <begin position="44"/>
        <end position="155"/>
    </location>
</feature>
<accession>H5SIL7</accession>
<dbReference type="InterPro" id="IPR051330">
    <property type="entry name" value="Phosphatase_reg/MetRdx"/>
</dbReference>
<comment type="similarity">
    <text evidence="1">Belongs to the free Met sulfoxide reductase family.</text>
</comment>
<dbReference type="EMBL" id="AP011735">
    <property type="protein sequence ID" value="BAL56003.1"/>
    <property type="molecule type" value="Genomic_DNA"/>
</dbReference>
<sequence length="165" mass="17815">MHEAALIVESTDLSPQERYRAVLAAADALIPPGTERIAAMANLASLLYHSLPALNWCGFYRLVGERLIVGPFQGKPACVEIPIGRGICGRAAARRQTVIVRDVTSEPDHIACDPASRSEIVVPLLEGDTLVGVLDLDSPSVGRFSEDDAYWLGQITCKMLENSQS</sequence>
<name>H5SIL7_9BACT</name>
<dbReference type="PROSITE" id="PS01320">
    <property type="entry name" value="UPF0067"/>
    <property type="match status" value="1"/>
</dbReference>
<dbReference type="PANTHER" id="PTHR21021:SF15">
    <property type="entry name" value="FREE METHIONINE-R-SULFOXIDE REDUCTASE"/>
    <property type="match status" value="1"/>
</dbReference>
<dbReference type="InterPro" id="IPR029016">
    <property type="entry name" value="GAF-like_dom_sf"/>
</dbReference>
<reference evidence="3" key="1">
    <citation type="journal article" date="2005" name="Environ. Microbiol.">
        <title>Genetic and functional properties of uncultivated thermophilic crenarchaeotes from a subsurface gold mine as revealed by analysis of genome fragments.</title>
        <authorList>
            <person name="Nunoura T."/>
            <person name="Hirayama H."/>
            <person name="Takami H."/>
            <person name="Oida H."/>
            <person name="Nishi S."/>
            <person name="Shimamura S."/>
            <person name="Suzuki Y."/>
            <person name="Inagaki F."/>
            <person name="Takai K."/>
            <person name="Nealson K.H."/>
            <person name="Horikoshi K."/>
        </authorList>
    </citation>
    <scope>NUCLEOTIDE SEQUENCE</scope>
</reference>
<dbReference type="InterPro" id="IPR003018">
    <property type="entry name" value="GAF"/>
</dbReference>
<reference evidence="3" key="2">
    <citation type="journal article" date="2012" name="PLoS ONE">
        <title>A Deeply Branching Thermophilic Bacterium with an Ancient Acetyl-CoA Pathway Dominates a Subsurface Ecosystem.</title>
        <authorList>
            <person name="Takami H."/>
            <person name="Noguchi H."/>
            <person name="Takaki Y."/>
            <person name="Uchiyama I."/>
            <person name="Toyoda A."/>
            <person name="Nishi S."/>
            <person name="Chee G.-J."/>
            <person name="Arai W."/>
            <person name="Nunoura T."/>
            <person name="Itoh T."/>
            <person name="Hattori M."/>
            <person name="Takai K."/>
        </authorList>
    </citation>
    <scope>NUCLEOTIDE SEQUENCE</scope>
</reference>
<dbReference type="GO" id="GO:0033745">
    <property type="term" value="F:L-methionine-(R)-S-oxide reductase activity"/>
    <property type="evidence" value="ECO:0007669"/>
    <property type="project" value="TreeGrafter"/>
</dbReference>
<dbReference type="SUPFAM" id="SSF55781">
    <property type="entry name" value="GAF domain-like"/>
    <property type="match status" value="1"/>
</dbReference>
<dbReference type="Gene3D" id="3.30.450.40">
    <property type="match status" value="1"/>
</dbReference>
<evidence type="ECO:0000259" key="2">
    <source>
        <dbReference type="Pfam" id="PF01590"/>
    </source>
</evidence>
<evidence type="ECO:0000256" key="1">
    <source>
        <dbReference type="ARBA" id="ARBA00038454"/>
    </source>
</evidence>
<protein>
    <submittedName>
        <fullName evidence="3">Hypothetical conserved protein</fullName>
    </submittedName>
</protein>
<dbReference type="AlphaFoldDB" id="H5SIL7"/>